<feature type="transmembrane region" description="Helical" evidence="1">
    <location>
        <begin position="21"/>
        <end position="42"/>
    </location>
</feature>
<proteinExistence type="predicted"/>
<feature type="domain" description="TadE-like" evidence="2">
    <location>
        <begin position="14"/>
        <end position="54"/>
    </location>
</feature>
<keyword evidence="1" id="KW-1133">Transmembrane helix</keyword>
<keyword evidence="1" id="KW-0812">Transmembrane</keyword>
<dbReference type="EMBL" id="JBHTCF010000018">
    <property type="protein sequence ID" value="MFC7308956.1"/>
    <property type="molecule type" value="Genomic_DNA"/>
</dbReference>
<keyword evidence="4" id="KW-1185">Reference proteome</keyword>
<dbReference type="Proteomes" id="UP001596523">
    <property type="component" value="Unassembled WGS sequence"/>
</dbReference>
<keyword evidence="1" id="KW-0472">Membrane</keyword>
<sequence length="136" mass="14370">MFKRLQLRAADDRGSSPIQMAIIFPIVLLLFVAIVQSILWAYSRNVAYTAAREGLAAGRAYQASPADGADRTSETLTRLGGNLVTSSSVSTAGSTGERIVIRVEGSAMSLVPGVANWQLSATVSGPRERWTTAGGE</sequence>
<organism evidence="3 4">
    <name type="scientific">Streptomyces monticola</name>
    <dbReference type="NCBI Taxonomy" id="2666263"/>
    <lineage>
        <taxon>Bacteria</taxon>
        <taxon>Bacillati</taxon>
        <taxon>Actinomycetota</taxon>
        <taxon>Actinomycetes</taxon>
        <taxon>Kitasatosporales</taxon>
        <taxon>Streptomycetaceae</taxon>
        <taxon>Streptomyces</taxon>
    </lineage>
</organism>
<comment type="caution">
    <text evidence="3">The sequence shown here is derived from an EMBL/GenBank/DDBJ whole genome shotgun (WGS) entry which is preliminary data.</text>
</comment>
<reference evidence="4" key="1">
    <citation type="journal article" date="2019" name="Int. J. Syst. Evol. Microbiol.">
        <title>The Global Catalogue of Microorganisms (GCM) 10K type strain sequencing project: providing services to taxonomists for standard genome sequencing and annotation.</title>
        <authorList>
            <consortium name="The Broad Institute Genomics Platform"/>
            <consortium name="The Broad Institute Genome Sequencing Center for Infectious Disease"/>
            <person name="Wu L."/>
            <person name="Ma J."/>
        </authorList>
    </citation>
    <scope>NUCLEOTIDE SEQUENCE [LARGE SCALE GENOMIC DNA]</scope>
    <source>
        <strain evidence="4">SYNS20</strain>
    </source>
</reference>
<name>A0ABW2JUR3_9ACTN</name>
<protein>
    <submittedName>
        <fullName evidence="3">TadE family protein</fullName>
    </submittedName>
</protein>
<evidence type="ECO:0000259" key="2">
    <source>
        <dbReference type="Pfam" id="PF07811"/>
    </source>
</evidence>
<evidence type="ECO:0000313" key="3">
    <source>
        <dbReference type="EMBL" id="MFC7308956.1"/>
    </source>
</evidence>
<evidence type="ECO:0000313" key="4">
    <source>
        <dbReference type="Proteomes" id="UP001596523"/>
    </source>
</evidence>
<gene>
    <name evidence="3" type="ORF">ACFQVC_32710</name>
</gene>
<evidence type="ECO:0000256" key="1">
    <source>
        <dbReference type="SAM" id="Phobius"/>
    </source>
</evidence>
<dbReference type="InterPro" id="IPR012495">
    <property type="entry name" value="TadE-like_dom"/>
</dbReference>
<dbReference type="Pfam" id="PF07811">
    <property type="entry name" value="TadE"/>
    <property type="match status" value="1"/>
</dbReference>
<accession>A0ABW2JUR3</accession>
<dbReference type="RefSeq" id="WP_381837424.1">
    <property type="nucleotide sequence ID" value="NZ_JBHTCF010000018.1"/>
</dbReference>